<dbReference type="CDD" id="cd07377">
    <property type="entry name" value="WHTH_GntR"/>
    <property type="match status" value="1"/>
</dbReference>
<dbReference type="InterPro" id="IPR036388">
    <property type="entry name" value="WH-like_DNA-bd_sf"/>
</dbReference>
<evidence type="ECO:0000256" key="4">
    <source>
        <dbReference type="ARBA" id="ARBA00023125"/>
    </source>
</evidence>
<dbReference type="CDD" id="cd00609">
    <property type="entry name" value="AAT_like"/>
    <property type="match status" value="1"/>
</dbReference>
<dbReference type="Gene3D" id="1.10.10.10">
    <property type="entry name" value="Winged helix-like DNA-binding domain superfamily/Winged helix DNA-binding domain"/>
    <property type="match status" value="1"/>
</dbReference>
<evidence type="ECO:0000313" key="9">
    <source>
        <dbReference type="Proteomes" id="UP001212498"/>
    </source>
</evidence>
<dbReference type="PRINTS" id="PR00035">
    <property type="entry name" value="HTHGNTR"/>
</dbReference>
<keyword evidence="3" id="KW-0805">Transcription regulation</keyword>
<dbReference type="InterPro" id="IPR000524">
    <property type="entry name" value="Tscrpt_reg_HTH_GntR"/>
</dbReference>
<dbReference type="Pfam" id="PF00155">
    <property type="entry name" value="Aminotran_1_2"/>
    <property type="match status" value="1"/>
</dbReference>
<evidence type="ECO:0000256" key="3">
    <source>
        <dbReference type="ARBA" id="ARBA00023015"/>
    </source>
</evidence>
<evidence type="ECO:0000256" key="5">
    <source>
        <dbReference type="ARBA" id="ARBA00023163"/>
    </source>
</evidence>
<keyword evidence="9" id="KW-1185">Reference proteome</keyword>
<dbReference type="SUPFAM" id="SSF53383">
    <property type="entry name" value="PLP-dependent transferases"/>
    <property type="match status" value="1"/>
</dbReference>
<keyword evidence="8" id="KW-0808">Transferase</keyword>
<evidence type="ECO:0000256" key="6">
    <source>
        <dbReference type="SAM" id="MobiDB-lite"/>
    </source>
</evidence>
<name>A0ABT4SQQ0_9ACTN</name>
<organism evidence="8 9">
    <name type="scientific">Nonomuraea ferruginea</name>
    <dbReference type="NCBI Taxonomy" id="46174"/>
    <lineage>
        <taxon>Bacteria</taxon>
        <taxon>Bacillati</taxon>
        <taxon>Actinomycetota</taxon>
        <taxon>Actinomycetes</taxon>
        <taxon>Streptosporangiales</taxon>
        <taxon>Streptosporangiaceae</taxon>
        <taxon>Nonomuraea</taxon>
    </lineage>
</organism>
<protein>
    <submittedName>
        <fullName evidence="8">PLP-dependent aminotransferase family protein</fullName>
    </submittedName>
</protein>
<dbReference type="Proteomes" id="UP001212498">
    <property type="component" value="Unassembled WGS sequence"/>
</dbReference>
<evidence type="ECO:0000256" key="1">
    <source>
        <dbReference type="ARBA" id="ARBA00005384"/>
    </source>
</evidence>
<dbReference type="InterPro" id="IPR015424">
    <property type="entry name" value="PyrdxlP-dep_Trfase"/>
</dbReference>
<dbReference type="GO" id="GO:0008483">
    <property type="term" value="F:transaminase activity"/>
    <property type="evidence" value="ECO:0007669"/>
    <property type="project" value="UniProtKB-KW"/>
</dbReference>
<dbReference type="EMBL" id="JAPNUD010000002">
    <property type="protein sequence ID" value="MDA0639245.1"/>
    <property type="molecule type" value="Genomic_DNA"/>
</dbReference>
<keyword evidence="5" id="KW-0804">Transcription</keyword>
<comment type="caution">
    <text evidence="8">The sequence shown here is derived from an EMBL/GenBank/DDBJ whole genome shotgun (WGS) entry which is preliminary data.</text>
</comment>
<dbReference type="SUPFAM" id="SSF46785">
    <property type="entry name" value="Winged helix' DNA-binding domain"/>
    <property type="match status" value="1"/>
</dbReference>
<dbReference type="PANTHER" id="PTHR46577">
    <property type="entry name" value="HTH-TYPE TRANSCRIPTIONAL REGULATORY PROTEIN GABR"/>
    <property type="match status" value="1"/>
</dbReference>
<evidence type="ECO:0000259" key="7">
    <source>
        <dbReference type="PROSITE" id="PS50949"/>
    </source>
</evidence>
<dbReference type="PANTHER" id="PTHR46577:SF1">
    <property type="entry name" value="HTH-TYPE TRANSCRIPTIONAL REGULATORY PROTEIN GABR"/>
    <property type="match status" value="1"/>
</dbReference>
<proteinExistence type="inferred from homology"/>
<keyword evidence="2" id="KW-0663">Pyridoxal phosphate</keyword>
<evidence type="ECO:0000256" key="2">
    <source>
        <dbReference type="ARBA" id="ARBA00022898"/>
    </source>
</evidence>
<dbReference type="SMART" id="SM00345">
    <property type="entry name" value="HTH_GNTR"/>
    <property type="match status" value="1"/>
</dbReference>
<reference evidence="8 9" key="1">
    <citation type="submission" date="2022-11" db="EMBL/GenBank/DDBJ databases">
        <title>Nonomuraea corallina sp. nov., a new species of the genus Nonomuraea isolated from sea side sediment in Thai sea.</title>
        <authorList>
            <person name="Ngamcharungchit C."/>
            <person name="Matsumoto A."/>
            <person name="Suriyachadkun C."/>
            <person name="Panbangred W."/>
            <person name="Inahashi Y."/>
            <person name="Intra B."/>
        </authorList>
    </citation>
    <scope>NUCLEOTIDE SEQUENCE [LARGE SCALE GENOMIC DNA]</scope>
    <source>
        <strain evidence="8 9">DSM 43553</strain>
    </source>
</reference>
<dbReference type="Gene3D" id="3.40.640.10">
    <property type="entry name" value="Type I PLP-dependent aspartate aminotransferase-like (Major domain)"/>
    <property type="match status" value="1"/>
</dbReference>
<dbReference type="PROSITE" id="PS50949">
    <property type="entry name" value="HTH_GNTR"/>
    <property type="match status" value="1"/>
</dbReference>
<dbReference type="InterPro" id="IPR004839">
    <property type="entry name" value="Aminotransferase_I/II_large"/>
</dbReference>
<sequence length="478" mass="51483">MSNSWPTSGIDLHLELDPATGRRAALEQALRAAIQTGRLAPHARLPASRNLAAELGLSRGTVRAAYDQLIAEGYLTARQGSGTAVAALPQRHTDSTAGRHDLASPGPRHDLRPGRPDVSAFPTAAWLRSTRRALGSAAADAYAHDDPRGRIELRTALAEYLGRTRGVLAHPDLIMITNGYVQALALLSRVLSETGTATIATEDPGVAFHREVIRRNGSAVVPLAVDERGARTDLLGAPGFPSVDAVEVTPAHQHPTGHTLDPRRRRTLIGWARSSGALIIENDYDGEFRYDRQPIGAIQGTAPDHVAYVGTVSKALSPALRLGWIVLPHHLLEPLIEAKRHNDRHTETIGQLTLADFIACHAYDRHVRAGRLRYQRRRDLLLARLHAQPGPLPTGFSVHGIAAGLHVLISLPAEGPTEQQILRTAAANDVGVGHLGDHWHAPGDHPQGIIVGYGTPSERTYPAAVDALAHVLRITHRA</sequence>
<gene>
    <name evidence="8" type="ORF">OUY24_01280</name>
</gene>
<evidence type="ECO:0000313" key="8">
    <source>
        <dbReference type="EMBL" id="MDA0639245.1"/>
    </source>
</evidence>
<dbReference type="InterPro" id="IPR036390">
    <property type="entry name" value="WH_DNA-bd_sf"/>
</dbReference>
<comment type="similarity">
    <text evidence="1">In the C-terminal section; belongs to the class-I pyridoxal-phosphate-dependent aminotransferase family.</text>
</comment>
<feature type="domain" description="HTH gntR-type" evidence="7">
    <location>
        <begin position="20"/>
        <end position="88"/>
    </location>
</feature>
<keyword evidence="8" id="KW-0032">Aminotransferase</keyword>
<feature type="region of interest" description="Disordered" evidence="6">
    <location>
        <begin position="86"/>
        <end position="117"/>
    </location>
</feature>
<dbReference type="InterPro" id="IPR015421">
    <property type="entry name" value="PyrdxlP-dep_Trfase_major"/>
</dbReference>
<dbReference type="RefSeq" id="WP_271274801.1">
    <property type="nucleotide sequence ID" value="NZ_BAABFD010000006.1"/>
</dbReference>
<keyword evidence="4" id="KW-0238">DNA-binding</keyword>
<accession>A0ABT4SQQ0</accession>
<feature type="compositionally biased region" description="Basic and acidic residues" evidence="6">
    <location>
        <begin position="91"/>
        <end position="115"/>
    </location>
</feature>
<dbReference type="InterPro" id="IPR051446">
    <property type="entry name" value="HTH_trans_reg/aminotransferase"/>
</dbReference>
<dbReference type="Pfam" id="PF00392">
    <property type="entry name" value="GntR"/>
    <property type="match status" value="1"/>
</dbReference>